<protein>
    <submittedName>
        <fullName evidence="1">Uncharacterized protein</fullName>
    </submittedName>
</protein>
<name>A0AAV4B6T6_9GAST</name>
<dbReference type="EMBL" id="BLXT01004656">
    <property type="protein sequence ID" value="GFO16315.1"/>
    <property type="molecule type" value="Genomic_DNA"/>
</dbReference>
<evidence type="ECO:0000313" key="1">
    <source>
        <dbReference type="EMBL" id="GFO16315.1"/>
    </source>
</evidence>
<comment type="caution">
    <text evidence="1">The sequence shown here is derived from an EMBL/GenBank/DDBJ whole genome shotgun (WGS) entry which is preliminary data.</text>
</comment>
<dbReference type="Proteomes" id="UP000735302">
    <property type="component" value="Unassembled WGS sequence"/>
</dbReference>
<reference evidence="1 2" key="1">
    <citation type="journal article" date="2021" name="Elife">
        <title>Chloroplast acquisition without the gene transfer in kleptoplastic sea slugs, Plakobranchus ocellatus.</title>
        <authorList>
            <person name="Maeda T."/>
            <person name="Takahashi S."/>
            <person name="Yoshida T."/>
            <person name="Shimamura S."/>
            <person name="Takaki Y."/>
            <person name="Nagai Y."/>
            <person name="Toyoda A."/>
            <person name="Suzuki Y."/>
            <person name="Arimoto A."/>
            <person name="Ishii H."/>
            <person name="Satoh N."/>
            <person name="Nishiyama T."/>
            <person name="Hasebe M."/>
            <person name="Maruyama T."/>
            <person name="Minagawa J."/>
            <person name="Obokata J."/>
            <person name="Shigenobu S."/>
        </authorList>
    </citation>
    <scope>NUCLEOTIDE SEQUENCE [LARGE SCALE GENOMIC DNA]</scope>
</reference>
<accession>A0AAV4B6T6</accession>
<gene>
    <name evidence="1" type="ORF">PoB_004282000</name>
</gene>
<dbReference type="AlphaFoldDB" id="A0AAV4B6T6"/>
<organism evidence="1 2">
    <name type="scientific">Plakobranchus ocellatus</name>
    <dbReference type="NCBI Taxonomy" id="259542"/>
    <lineage>
        <taxon>Eukaryota</taxon>
        <taxon>Metazoa</taxon>
        <taxon>Spiralia</taxon>
        <taxon>Lophotrochozoa</taxon>
        <taxon>Mollusca</taxon>
        <taxon>Gastropoda</taxon>
        <taxon>Heterobranchia</taxon>
        <taxon>Euthyneura</taxon>
        <taxon>Panpulmonata</taxon>
        <taxon>Sacoglossa</taxon>
        <taxon>Placobranchoidea</taxon>
        <taxon>Plakobranchidae</taxon>
        <taxon>Plakobranchus</taxon>
    </lineage>
</organism>
<keyword evidence="2" id="KW-1185">Reference proteome</keyword>
<proteinExistence type="predicted"/>
<evidence type="ECO:0000313" key="2">
    <source>
        <dbReference type="Proteomes" id="UP000735302"/>
    </source>
</evidence>
<sequence length="170" mass="18192">MYFPFNLLRKYKRSTCPPPPSDNLGGVDGSCSGQAFVGATSLCDQFEFPFSSLSTIEPSLSLNNVPNGKSDHIHDSSLKFCDTICFAEPTAYVSAISEEDGGEIGSLVTTPPLASENGAVIIDQSLSASQVQDVKELLLEFQDIMTSVPGCTNTICHEIRLTPRVGPGEE</sequence>